<dbReference type="GO" id="GO:0016787">
    <property type="term" value="F:hydrolase activity"/>
    <property type="evidence" value="ECO:0007669"/>
    <property type="project" value="UniProtKB-KW"/>
</dbReference>
<comment type="caution">
    <text evidence="9">The sequence shown here is derived from an EMBL/GenBank/DDBJ whole genome shotgun (WGS) entry which is preliminary data.</text>
</comment>
<keyword evidence="3 7" id="KW-0812">Transmembrane</keyword>
<gene>
    <name evidence="9" type="ORF">BTO14_03295</name>
</gene>
<dbReference type="Gene3D" id="1.20.144.10">
    <property type="entry name" value="Phosphatidic acid phosphatase type 2/haloperoxidase"/>
    <property type="match status" value="1"/>
</dbReference>
<feature type="domain" description="Phosphatidic acid phosphatase type 2/haloperoxidase" evidence="8">
    <location>
        <begin position="105"/>
        <end position="223"/>
    </location>
</feature>
<keyword evidence="2" id="KW-1003">Cell membrane</keyword>
<sequence>MEQVITLNRRLNKKRSKKVLRNFLKVKDNLSIILLDIKQEIVIIYSLFFLLLLTFVLLFNKFTLHLKINQFHSSFFDLLFKYSTFLGDGVLFAILGVVFFFIKRKMTYVFLVSGVLTLLITHLFKKILFKGILRPVGALGEESLHLIEGVKMAMMNSFPSGHTTTAFAIFTILCLYFSKCKSQYIWISLAIIASLSRVYLSQHFLIDIFVGSFIGILIGIVSMAIFKEHKNIV</sequence>
<keyword evidence="5 7" id="KW-1133">Transmembrane helix</keyword>
<evidence type="ECO:0000256" key="6">
    <source>
        <dbReference type="ARBA" id="ARBA00023136"/>
    </source>
</evidence>
<evidence type="ECO:0000256" key="1">
    <source>
        <dbReference type="ARBA" id="ARBA00004651"/>
    </source>
</evidence>
<feature type="transmembrane region" description="Helical" evidence="7">
    <location>
        <begin position="184"/>
        <end position="200"/>
    </location>
</feature>
<name>A0A2P6CBP1_9FLAO</name>
<evidence type="ECO:0000256" key="5">
    <source>
        <dbReference type="ARBA" id="ARBA00022989"/>
    </source>
</evidence>
<comment type="subcellular location">
    <subcellularLocation>
        <location evidence="1">Cell membrane</location>
        <topology evidence="1">Multi-pass membrane protein</topology>
    </subcellularLocation>
</comment>
<evidence type="ECO:0000313" key="10">
    <source>
        <dbReference type="Proteomes" id="UP000247345"/>
    </source>
</evidence>
<feature type="transmembrane region" description="Helical" evidence="7">
    <location>
        <begin position="206"/>
        <end position="226"/>
    </location>
</feature>
<dbReference type="RefSeq" id="WP_105047995.1">
    <property type="nucleotide sequence ID" value="NZ_CP150661.1"/>
</dbReference>
<evidence type="ECO:0000259" key="8">
    <source>
        <dbReference type="SMART" id="SM00014"/>
    </source>
</evidence>
<evidence type="ECO:0000256" key="3">
    <source>
        <dbReference type="ARBA" id="ARBA00022692"/>
    </source>
</evidence>
<evidence type="ECO:0000256" key="7">
    <source>
        <dbReference type="SAM" id="Phobius"/>
    </source>
</evidence>
<reference evidence="9 10" key="1">
    <citation type="submission" date="2016-12" db="EMBL/GenBank/DDBJ databases">
        <title>Trade-off between light-utilization and light-protection in marine flavobacteria.</title>
        <authorList>
            <person name="Kumagai Y."/>
            <person name="Yoshizawa S."/>
            <person name="Kogure K."/>
            <person name="Iwasaki W."/>
        </authorList>
    </citation>
    <scope>NUCLEOTIDE SEQUENCE [LARGE SCALE GENOMIC DNA]</scope>
    <source>
        <strain evidence="9 10">KCTC 12100</strain>
    </source>
</reference>
<dbReference type="SMART" id="SM00014">
    <property type="entry name" value="acidPPc"/>
    <property type="match status" value="1"/>
</dbReference>
<keyword evidence="10" id="KW-1185">Reference proteome</keyword>
<dbReference type="GO" id="GO:0005886">
    <property type="term" value="C:plasma membrane"/>
    <property type="evidence" value="ECO:0007669"/>
    <property type="project" value="UniProtKB-SubCell"/>
</dbReference>
<dbReference type="OrthoDB" id="9773582at2"/>
<dbReference type="PANTHER" id="PTHR14969:SF62">
    <property type="entry name" value="DECAPRENYLPHOSPHORYL-5-PHOSPHORIBOSE PHOSPHATASE RV3807C-RELATED"/>
    <property type="match status" value="1"/>
</dbReference>
<accession>A0A2P6CBP1</accession>
<dbReference type="InterPro" id="IPR036938">
    <property type="entry name" value="PAP2/HPO_sf"/>
</dbReference>
<evidence type="ECO:0000256" key="4">
    <source>
        <dbReference type="ARBA" id="ARBA00022801"/>
    </source>
</evidence>
<feature type="transmembrane region" description="Helical" evidence="7">
    <location>
        <begin position="41"/>
        <end position="59"/>
    </location>
</feature>
<feature type="transmembrane region" description="Helical" evidence="7">
    <location>
        <begin position="108"/>
        <end position="124"/>
    </location>
</feature>
<feature type="transmembrane region" description="Helical" evidence="7">
    <location>
        <begin position="158"/>
        <end position="177"/>
    </location>
</feature>
<evidence type="ECO:0000256" key="2">
    <source>
        <dbReference type="ARBA" id="ARBA00022475"/>
    </source>
</evidence>
<dbReference type="EMBL" id="MSCK01000001">
    <property type="protein sequence ID" value="PQJ72332.1"/>
    <property type="molecule type" value="Genomic_DNA"/>
</dbReference>
<organism evidence="9 10">
    <name type="scientific">Polaribacter butkevichii</name>
    <dbReference type="NCBI Taxonomy" id="218490"/>
    <lineage>
        <taxon>Bacteria</taxon>
        <taxon>Pseudomonadati</taxon>
        <taxon>Bacteroidota</taxon>
        <taxon>Flavobacteriia</taxon>
        <taxon>Flavobacteriales</taxon>
        <taxon>Flavobacteriaceae</taxon>
    </lineage>
</organism>
<dbReference type="Proteomes" id="UP000247345">
    <property type="component" value="Unassembled WGS sequence"/>
</dbReference>
<keyword evidence="4" id="KW-0378">Hydrolase</keyword>
<dbReference type="InterPro" id="IPR000326">
    <property type="entry name" value="PAP2/HPO"/>
</dbReference>
<keyword evidence="6 7" id="KW-0472">Membrane</keyword>
<evidence type="ECO:0000313" key="9">
    <source>
        <dbReference type="EMBL" id="PQJ72332.1"/>
    </source>
</evidence>
<protein>
    <recommendedName>
        <fullName evidence="8">Phosphatidic acid phosphatase type 2/haloperoxidase domain-containing protein</fullName>
    </recommendedName>
</protein>
<proteinExistence type="predicted"/>
<dbReference type="CDD" id="cd01610">
    <property type="entry name" value="PAP2_like"/>
    <property type="match status" value="1"/>
</dbReference>
<feature type="transmembrane region" description="Helical" evidence="7">
    <location>
        <begin position="79"/>
        <end position="101"/>
    </location>
</feature>
<dbReference type="AlphaFoldDB" id="A0A2P6CBP1"/>
<dbReference type="Pfam" id="PF01569">
    <property type="entry name" value="PAP2"/>
    <property type="match status" value="1"/>
</dbReference>
<dbReference type="PANTHER" id="PTHR14969">
    <property type="entry name" value="SPHINGOSINE-1-PHOSPHATE PHOSPHOHYDROLASE"/>
    <property type="match status" value="1"/>
</dbReference>
<dbReference type="SUPFAM" id="SSF48317">
    <property type="entry name" value="Acid phosphatase/Vanadium-dependent haloperoxidase"/>
    <property type="match status" value="1"/>
</dbReference>